<comment type="caution">
    <text evidence="2">The sequence shown here is derived from an EMBL/GenBank/DDBJ whole genome shotgun (WGS) entry which is preliminary data.</text>
</comment>
<proteinExistence type="predicted"/>
<dbReference type="AlphaFoldDB" id="A0A644TR12"/>
<sequence>MLDIILFIFFVIILIGIGKGFIAVIQLKAGYAKDITFIHIDGIPNFDKGNEINLSFTPDEIKIGDSFKISIDNVIGMDVTKTKENGIGYLLKIHFIGKDNQEKKEIFLRVKSYNAGASVIEISKQVNKRKNYIPHEQQIVEL</sequence>
<feature type="transmembrane region" description="Helical" evidence="1">
    <location>
        <begin position="6"/>
        <end position="25"/>
    </location>
</feature>
<keyword evidence="1" id="KW-0472">Membrane</keyword>
<name>A0A644TR12_9ZZZZ</name>
<organism evidence="2">
    <name type="scientific">bioreactor metagenome</name>
    <dbReference type="NCBI Taxonomy" id="1076179"/>
    <lineage>
        <taxon>unclassified sequences</taxon>
        <taxon>metagenomes</taxon>
        <taxon>ecological metagenomes</taxon>
    </lineage>
</organism>
<protein>
    <submittedName>
        <fullName evidence="2">Uncharacterized protein</fullName>
    </submittedName>
</protein>
<accession>A0A644TR12</accession>
<keyword evidence="1" id="KW-1133">Transmembrane helix</keyword>
<dbReference type="EMBL" id="VSSQ01000047">
    <property type="protein sequence ID" value="MPL69426.1"/>
    <property type="molecule type" value="Genomic_DNA"/>
</dbReference>
<evidence type="ECO:0000256" key="1">
    <source>
        <dbReference type="SAM" id="Phobius"/>
    </source>
</evidence>
<reference evidence="2" key="1">
    <citation type="submission" date="2019-08" db="EMBL/GenBank/DDBJ databases">
        <authorList>
            <person name="Kucharzyk K."/>
            <person name="Murdoch R.W."/>
            <person name="Higgins S."/>
            <person name="Loffler F."/>
        </authorList>
    </citation>
    <scope>NUCLEOTIDE SEQUENCE</scope>
</reference>
<evidence type="ECO:0000313" key="2">
    <source>
        <dbReference type="EMBL" id="MPL69426.1"/>
    </source>
</evidence>
<gene>
    <name evidence="2" type="ORF">SDC9_15168</name>
</gene>
<keyword evidence="1" id="KW-0812">Transmembrane</keyword>